<reference evidence="1" key="1">
    <citation type="submission" date="2021-02" db="EMBL/GenBank/DDBJ databases">
        <title>Metagenome analyses of Stigonema ocellatum DSM 106950, Chlorogloea purpurea SAG 13.99 and Gomphosphaeria aponina DSM 107014.</title>
        <authorList>
            <person name="Marter P."/>
            <person name="Huang S."/>
        </authorList>
    </citation>
    <scope>NUCLEOTIDE SEQUENCE</scope>
    <source>
        <strain evidence="1">JP213</strain>
    </source>
</reference>
<sequence>MNTTKLNHQIAQGILLEISPESQNLAWEETEAFSCPGNRWQAYLNRLSLEGILAWLAENYTGEASVWKSEELPSIWEFVNGSAITINDKRIVILPCSQINCEYAADEFELAIPGEWVEIPSWAGDYYLAVQINVEVGIMRILAYTTQRKIQEKAVYDRDFHLYYLEQKDLILDPNVLLLSLDFCQEQSTKGVITTPQQISPMEAEKLLAKLGNPELVLPKRQVFSGIWNALLANDTWRLRMYRKRALQTRLTQWMNHFVEESWKTVELLLGGPEPEPEPIRFRLRRKDDLDFRDAFKRGKEIDFGMRLAGKTVSLVVSVKQESSEITHIRLRVYPYPRGENIYLPPNFKLVILDEAGKPVLDDSGTPLAAESRAADNWIQLQLYGTTGEEFSVHLSLENASVTEYFVI</sequence>
<protein>
    <submittedName>
        <fullName evidence="1">DUF1822 family protein</fullName>
    </submittedName>
</protein>
<organism evidence="1 2">
    <name type="scientific">Gomphosphaeria aponina SAG 52.96 = DSM 107014</name>
    <dbReference type="NCBI Taxonomy" id="1521640"/>
    <lineage>
        <taxon>Bacteria</taxon>
        <taxon>Bacillati</taxon>
        <taxon>Cyanobacteriota</taxon>
        <taxon>Cyanophyceae</taxon>
        <taxon>Oscillatoriophycideae</taxon>
        <taxon>Chroococcales</taxon>
        <taxon>Gomphosphaeriaceae</taxon>
        <taxon>Gomphosphaeria</taxon>
    </lineage>
</organism>
<dbReference type="InterPro" id="IPR014951">
    <property type="entry name" value="DUF1822"/>
</dbReference>
<evidence type="ECO:0000313" key="2">
    <source>
        <dbReference type="Proteomes" id="UP000767446"/>
    </source>
</evidence>
<evidence type="ECO:0000313" key="1">
    <source>
        <dbReference type="EMBL" id="MBR8826322.1"/>
    </source>
</evidence>
<gene>
    <name evidence="1" type="ORF">DSM107014_00205</name>
</gene>
<dbReference type="EMBL" id="JADQBC010000001">
    <property type="protein sequence ID" value="MBR8826322.1"/>
    <property type="molecule type" value="Genomic_DNA"/>
</dbReference>
<dbReference type="AlphaFoldDB" id="A0A941GQW1"/>
<proteinExistence type="predicted"/>
<accession>A0A941GQW1</accession>
<name>A0A941GQW1_9CHRO</name>
<dbReference type="Proteomes" id="UP000767446">
    <property type="component" value="Unassembled WGS sequence"/>
</dbReference>
<comment type="caution">
    <text evidence="1">The sequence shown here is derived from an EMBL/GenBank/DDBJ whole genome shotgun (WGS) entry which is preliminary data.</text>
</comment>
<dbReference type="Pfam" id="PF08852">
    <property type="entry name" value="DUF1822"/>
    <property type="match status" value="1"/>
</dbReference>